<dbReference type="AlphaFoldDB" id="A0A143PTV0"/>
<evidence type="ECO:0000313" key="4">
    <source>
        <dbReference type="EMBL" id="AMY11811.1"/>
    </source>
</evidence>
<dbReference type="STRING" id="1855912.LuPra_05076"/>
<dbReference type="PROSITE" id="PS50110">
    <property type="entry name" value="RESPONSE_REGULATORY"/>
    <property type="match status" value="1"/>
</dbReference>
<name>A0A143PTV0_LUTPR</name>
<dbReference type="Proteomes" id="UP000076079">
    <property type="component" value="Chromosome"/>
</dbReference>
<dbReference type="PANTHER" id="PTHR44591:SF3">
    <property type="entry name" value="RESPONSE REGULATORY DOMAIN-CONTAINING PROTEIN"/>
    <property type="match status" value="1"/>
</dbReference>
<dbReference type="GO" id="GO:0003677">
    <property type="term" value="F:DNA binding"/>
    <property type="evidence" value="ECO:0007669"/>
    <property type="project" value="UniProtKB-KW"/>
</dbReference>
<accession>A0A143PTV0</accession>
<dbReference type="Pfam" id="PF00072">
    <property type="entry name" value="Response_reg"/>
    <property type="match status" value="1"/>
</dbReference>
<sequence length="123" mass="13510">MAVTPSILIVEDEYGLAELLRDVLTELGFQVTLAANGRLALDVLRERPIHLVLTDTMMPVMDGPELAQAMRADERHRGIPIVMMTSLRSAVPSTPGLYEAVLAKPFTPEALLNVLDRFVSRAV</sequence>
<dbReference type="SMART" id="SM00448">
    <property type="entry name" value="REC"/>
    <property type="match status" value="1"/>
</dbReference>
<evidence type="ECO:0000256" key="2">
    <source>
        <dbReference type="PROSITE-ProRule" id="PRU00169"/>
    </source>
</evidence>
<dbReference type="GO" id="GO:0000160">
    <property type="term" value="P:phosphorelay signal transduction system"/>
    <property type="evidence" value="ECO:0007669"/>
    <property type="project" value="InterPro"/>
</dbReference>
<dbReference type="OrthoDB" id="9800897at2"/>
<organism evidence="4 5">
    <name type="scientific">Luteitalea pratensis</name>
    <dbReference type="NCBI Taxonomy" id="1855912"/>
    <lineage>
        <taxon>Bacteria</taxon>
        <taxon>Pseudomonadati</taxon>
        <taxon>Acidobacteriota</taxon>
        <taxon>Vicinamibacteria</taxon>
        <taxon>Vicinamibacterales</taxon>
        <taxon>Vicinamibacteraceae</taxon>
        <taxon>Luteitalea</taxon>
    </lineage>
</organism>
<dbReference type="CDD" id="cd17546">
    <property type="entry name" value="REC_hyHK_CKI1_RcsC-like"/>
    <property type="match status" value="1"/>
</dbReference>
<dbReference type="KEGG" id="abac:LuPra_05076"/>
<dbReference type="Gene3D" id="3.40.50.2300">
    <property type="match status" value="1"/>
</dbReference>
<reference evidence="4 5" key="1">
    <citation type="journal article" date="2016" name="Genome Announc.">
        <title>First Complete Genome Sequence of a Subdivision 6 Acidobacterium Strain.</title>
        <authorList>
            <person name="Huang S."/>
            <person name="Vieira S."/>
            <person name="Bunk B."/>
            <person name="Riedel T."/>
            <person name="Sproer C."/>
            <person name="Overmann J."/>
        </authorList>
    </citation>
    <scope>NUCLEOTIDE SEQUENCE [LARGE SCALE GENOMIC DNA]</scope>
    <source>
        <strain evidence="5">DSM 100886 HEG_-6_39</strain>
    </source>
</reference>
<evidence type="ECO:0000259" key="3">
    <source>
        <dbReference type="PROSITE" id="PS50110"/>
    </source>
</evidence>
<evidence type="ECO:0000313" key="5">
    <source>
        <dbReference type="Proteomes" id="UP000076079"/>
    </source>
</evidence>
<protein>
    <submittedName>
        <fullName evidence="4">DNA-binding response regulator MtrA</fullName>
    </submittedName>
</protein>
<dbReference type="InterPro" id="IPR011006">
    <property type="entry name" value="CheY-like_superfamily"/>
</dbReference>
<dbReference type="RefSeq" id="WP_110173327.1">
    <property type="nucleotide sequence ID" value="NZ_CP015136.1"/>
</dbReference>
<keyword evidence="5" id="KW-1185">Reference proteome</keyword>
<dbReference type="SUPFAM" id="SSF52172">
    <property type="entry name" value="CheY-like"/>
    <property type="match status" value="1"/>
</dbReference>
<reference evidence="5" key="2">
    <citation type="submission" date="2016-04" db="EMBL/GenBank/DDBJ databases">
        <title>First Complete Genome Sequence of a Subdivision 6 Acidobacterium.</title>
        <authorList>
            <person name="Huang S."/>
            <person name="Vieira S."/>
            <person name="Bunk B."/>
            <person name="Riedel T."/>
            <person name="Sproeer C."/>
            <person name="Overmann J."/>
        </authorList>
    </citation>
    <scope>NUCLEOTIDE SEQUENCE [LARGE SCALE GENOMIC DNA]</scope>
    <source>
        <strain evidence="5">DSM 100886 HEG_-6_39</strain>
    </source>
</reference>
<proteinExistence type="predicted"/>
<feature type="modified residue" description="4-aspartylphosphate" evidence="2">
    <location>
        <position position="55"/>
    </location>
</feature>
<dbReference type="InterPro" id="IPR001789">
    <property type="entry name" value="Sig_transdc_resp-reg_receiver"/>
</dbReference>
<evidence type="ECO:0000256" key="1">
    <source>
        <dbReference type="ARBA" id="ARBA00022553"/>
    </source>
</evidence>
<keyword evidence="1 2" id="KW-0597">Phosphoprotein</keyword>
<dbReference type="InterPro" id="IPR050595">
    <property type="entry name" value="Bact_response_regulator"/>
</dbReference>
<gene>
    <name evidence="4" type="primary">mtrA_2</name>
    <name evidence="4" type="ORF">LuPra_05076</name>
</gene>
<feature type="domain" description="Response regulatory" evidence="3">
    <location>
        <begin position="6"/>
        <end position="119"/>
    </location>
</feature>
<keyword evidence="4" id="KW-0238">DNA-binding</keyword>
<dbReference type="PANTHER" id="PTHR44591">
    <property type="entry name" value="STRESS RESPONSE REGULATOR PROTEIN 1"/>
    <property type="match status" value="1"/>
</dbReference>
<dbReference type="EMBL" id="CP015136">
    <property type="protein sequence ID" value="AMY11811.1"/>
    <property type="molecule type" value="Genomic_DNA"/>
</dbReference>